<evidence type="ECO:0000313" key="2">
    <source>
        <dbReference type="EMBL" id="KAK3756212.1"/>
    </source>
</evidence>
<dbReference type="EMBL" id="JAWDGP010005538">
    <property type="protein sequence ID" value="KAK3756212.1"/>
    <property type="molecule type" value="Genomic_DNA"/>
</dbReference>
<dbReference type="AlphaFoldDB" id="A0AAE1D3S5"/>
<organism evidence="2 3">
    <name type="scientific">Elysia crispata</name>
    <name type="common">lettuce slug</name>
    <dbReference type="NCBI Taxonomy" id="231223"/>
    <lineage>
        <taxon>Eukaryota</taxon>
        <taxon>Metazoa</taxon>
        <taxon>Spiralia</taxon>
        <taxon>Lophotrochozoa</taxon>
        <taxon>Mollusca</taxon>
        <taxon>Gastropoda</taxon>
        <taxon>Heterobranchia</taxon>
        <taxon>Euthyneura</taxon>
        <taxon>Panpulmonata</taxon>
        <taxon>Sacoglossa</taxon>
        <taxon>Placobranchoidea</taxon>
        <taxon>Plakobranchidae</taxon>
        <taxon>Elysia</taxon>
    </lineage>
</organism>
<reference evidence="2" key="1">
    <citation type="journal article" date="2023" name="G3 (Bethesda)">
        <title>A reference genome for the long-term kleptoplast-retaining sea slug Elysia crispata morphotype clarki.</title>
        <authorList>
            <person name="Eastman K.E."/>
            <person name="Pendleton A.L."/>
            <person name="Shaikh M.A."/>
            <person name="Suttiyut T."/>
            <person name="Ogas R."/>
            <person name="Tomko P."/>
            <person name="Gavelis G."/>
            <person name="Widhalm J.R."/>
            <person name="Wisecaver J.H."/>
        </authorList>
    </citation>
    <scope>NUCLEOTIDE SEQUENCE</scope>
    <source>
        <strain evidence="2">ECLA1</strain>
    </source>
</reference>
<evidence type="ECO:0000313" key="3">
    <source>
        <dbReference type="Proteomes" id="UP001283361"/>
    </source>
</evidence>
<proteinExistence type="predicted"/>
<evidence type="ECO:0000256" key="1">
    <source>
        <dbReference type="SAM" id="MobiDB-lite"/>
    </source>
</evidence>
<accession>A0AAE1D3S5</accession>
<gene>
    <name evidence="2" type="ORF">RRG08_015748</name>
</gene>
<sequence length="88" mass="9802">MVCLYLEEIGHPGSDQVTEVAGPDRTAGLSLTRCLTTQASARQYREEKTKSQNSFRTESTARSQDRKPRTSQTERYSASHPRKSAGLV</sequence>
<name>A0AAE1D3S5_9GAST</name>
<protein>
    <submittedName>
        <fullName evidence="2">Uncharacterized protein</fullName>
    </submittedName>
</protein>
<feature type="region of interest" description="Disordered" evidence="1">
    <location>
        <begin position="40"/>
        <end position="88"/>
    </location>
</feature>
<keyword evidence="3" id="KW-1185">Reference proteome</keyword>
<comment type="caution">
    <text evidence="2">The sequence shown here is derived from an EMBL/GenBank/DDBJ whole genome shotgun (WGS) entry which is preliminary data.</text>
</comment>
<dbReference type="Proteomes" id="UP001283361">
    <property type="component" value="Unassembled WGS sequence"/>
</dbReference>
<feature type="compositionally biased region" description="Polar residues" evidence="1">
    <location>
        <begin position="51"/>
        <end position="62"/>
    </location>
</feature>